<dbReference type="PROSITE" id="PS50004">
    <property type="entry name" value="C2"/>
    <property type="match status" value="1"/>
</dbReference>
<evidence type="ECO:0000256" key="1">
    <source>
        <dbReference type="SAM" id="MobiDB-lite"/>
    </source>
</evidence>
<dbReference type="SUPFAM" id="SSF49562">
    <property type="entry name" value="C2 domain (Calcium/lipid-binding domain, CaLB)"/>
    <property type="match status" value="1"/>
</dbReference>
<dbReference type="EMBL" id="JACAZF010000002">
    <property type="protein sequence ID" value="KAF7312078.1"/>
    <property type="molecule type" value="Genomic_DNA"/>
</dbReference>
<feature type="compositionally biased region" description="Pro residues" evidence="1">
    <location>
        <begin position="465"/>
        <end position="486"/>
    </location>
</feature>
<gene>
    <name evidence="3" type="ORF">MIND_00220100</name>
</gene>
<feature type="compositionally biased region" description="Low complexity" evidence="1">
    <location>
        <begin position="487"/>
        <end position="497"/>
    </location>
</feature>
<comment type="caution">
    <text evidence="3">The sequence shown here is derived from an EMBL/GenBank/DDBJ whole genome shotgun (WGS) entry which is preliminary data.</text>
</comment>
<evidence type="ECO:0000313" key="4">
    <source>
        <dbReference type="Proteomes" id="UP000636479"/>
    </source>
</evidence>
<dbReference type="SMART" id="SM00239">
    <property type="entry name" value="C2"/>
    <property type="match status" value="1"/>
</dbReference>
<feature type="compositionally biased region" description="Pro residues" evidence="1">
    <location>
        <begin position="344"/>
        <end position="364"/>
    </location>
</feature>
<organism evidence="3 4">
    <name type="scientific">Mycena indigotica</name>
    <dbReference type="NCBI Taxonomy" id="2126181"/>
    <lineage>
        <taxon>Eukaryota</taxon>
        <taxon>Fungi</taxon>
        <taxon>Dikarya</taxon>
        <taxon>Basidiomycota</taxon>
        <taxon>Agaricomycotina</taxon>
        <taxon>Agaricomycetes</taxon>
        <taxon>Agaricomycetidae</taxon>
        <taxon>Agaricales</taxon>
        <taxon>Marasmiineae</taxon>
        <taxon>Mycenaceae</taxon>
        <taxon>Mycena</taxon>
    </lineage>
</organism>
<dbReference type="AlphaFoldDB" id="A0A8H6WEP7"/>
<evidence type="ECO:0000313" key="3">
    <source>
        <dbReference type="EMBL" id="KAF7312078.1"/>
    </source>
</evidence>
<feature type="compositionally biased region" description="Pro residues" evidence="1">
    <location>
        <begin position="373"/>
        <end position="417"/>
    </location>
</feature>
<evidence type="ECO:0000259" key="2">
    <source>
        <dbReference type="PROSITE" id="PS50004"/>
    </source>
</evidence>
<feature type="compositionally biased region" description="Basic and acidic residues" evidence="1">
    <location>
        <begin position="512"/>
        <end position="547"/>
    </location>
</feature>
<name>A0A8H6WEP7_9AGAR</name>
<feature type="region of interest" description="Disordered" evidence="1">
    <location>
        <begin position="139"/>
        <end position="547"/>
    </location>
</feature>
<dbReference type="Pfam" id="PF00168">
    <property type="entry name" value="C2"/>
    <property type="match status" value="1"/>
</dbReference>
<feature type="compositionally biased region" description="Polar residues" evidence="1">
    <location>
        <begin position="315"/>
        <end position="342"/>
    </location>
</feature>
<dbReference type="GeneID" id="59341607"/>
<dbReference type="Gene3D" id="2.60.40.150">
    <property type="entry name" value="C2 domain"/>
    <property type="match status" value="1"/>
</dbReference>
<proteinExistence type="predicted"/>
<reference evidence="3" key="1">
    <citation type="submission" date="2020-05" db="EMBL/GenBank/DDBJ databases">
        <title>Mycena genomes resolve the evolution of fungal bioluminescence.</title>
        <authorList>
            <person name="Tsai I.J."/>
        </authorList>
    </citation>
    <scope>NUCLEOTIDE SEQUENCE</scope>
    <source>
        <strain evidence="3">171206Taipei</strain>
    </source>
</reference>
<dbReference type="RefSeq" id="XP_037224186.1">
    <property type="nucleotide sequence ID" value="XM_037359091.1"/>
</dbReference>
<dbReference type="OrthoDB" id="270970at2759"/>
<accession>A0A8H6WEP7</accession>
<sequence>MSKEEIGTLVIVVLKARNLNDKYFWKQDVFAQVNLNGDKKQTHVEVKGGQHPVWDEEIRVPIFKDTHEKYRKLEVSCWAKEPRKETNIGAGTLDISETLRTGEFDVLLDWIALESNGVTRGDVYLEMTFFASTPAPAGHGLSVPKPNSSNLQRRPSKLSPAERLSRPPQSEILPLVNQQQDQRRHPSQSPPSSKQPSPSPPRLGRESPLPPVPEQQSSPPVPGSLTPGRPRPAVQGNTLGLSPGGQEGAAPGLTPHVPSILRPRNPKSSPTPIPGPRVEYSGVVPAPESGYDSDLPARAYTPVVPPADTPFGWNNDDNQTAPSNFSFPVPSLSGTQSPPVNYTPSPPNGSGPSTPAPYPPPSQPPTLQHQTSYPPPTQPAYQPPSQPSSYPPTPYQPPPTFQSPPPPSFTPAPPGAFPPTTNGQDLPDPYLLKRYQTPLPLPPGAQNETHHRPRTTSHATQVQPAPAPTAPSLPVKPPQQQPPPPSQQQQQSKPTPVAHVNPDNARIQALKQVEEEAARRRAQEKRDHEFALKQAQVEDTRKAQEERDLELARQLDRELNLGVA</sequence>
<dbReference type="InterPro" id="IPR035892">
    <property type="entry name" value="C2_domain_sf"/>
</dbReference>
<dbReference type="InterPro" id="IPR000008">
    <property type="entry name" value="C2_dom"/>
</dbReference>
<dbReference type="Proteomes" id="UP000636479">
    <property type="component" value="Unassembled WGS sequence"/>
</dbReference>
<feature type="domain" description="C2" evidence="2">
    <location>
        <begin position="1"/>
        <end position="108"/>
    </location>
</feature>
<dbReference type="CDD" id="cd22249">
    <property type="entry name" value="UDM1_RNF168_RNF169-like"/>
    <property type="match status" value="1"/>
</dbReference>
<keyword evidence="4" id="KW-1185">Reference proteome</keyword>
<protein>
    <submittedName>
        <fullName evidence="3">C2 domain-containing protein</fullName>
    </submittedName>
</protein>